<evidence type="ECO:0000313" key="3">
    <source>
        <dbReference type="Proteomes" id="UP000309061"/>
    </source>
</evidence>
<evidence type="ECO:0000313" key="2">
    <source>
        <dbReference type="EMBL" id="QGM45396.1"/>
    </source>
</evidence>
<dbReference type="RefSeq" id="WP_136495678.1">
    <property type="nucleotide sequence ID" value="NZ_CP046052.1"/>
</dbReference>
<proteinExistence type="predicted"/>
<dbReference type="KEGG" id="mhey:H2LOC_006625"/>
<gene>
    <name evidence="2" type="primary">tsaB</name>
    <name evidence="2" type="ORF">H2LOC_006625</name>
</gene>
<dbReference type="PANTHER" id="PTHR11735">
    <property type="entry name" value="TRNA N6-ADENOSINE THREONYLCARBAMOYLTRANSFERASE"/>
    <property type="match status" value="1"/>
</dbReference>
<dbReference type="Proteomes" id="UP000309061">
    <property type="component" value="Chromosome"/>
</dbReference>
<dbReference type="GO" id="GO:0016740">
    <property type="term" value="F:transferase activity"/>
    <property type="evidence" value="ECO:0007669"/>
    <property type="project" value="UniProtKB-KW"/>
</dbReference>
<dbReference type="NCBIfam" id="TIGR03725">
    <property type="entry name" value="T6A_YeaZ"/>
    <property type="match status" value="1"/>
</dbReference>
<dbReference type="OrthoDB" id="9809995at2"/>
<keyword evidence="3" id="KW-1185">Reference proteome</keyword>
<sequence>MRILALDTALPAVSACVLDTSGAEPLARETIAMERGHAEALLPLVERVVGSVEGGFGSIERVAVTVGPGSFTGIRIGLACAQAIALARKIEAVGVSTLSALAAPVIMEPFEGVVAAAIDARHGQVYVAAYGPDGRTILTPRRVGAHEALRALGNGPLQLVGSGAPILEAQARGTGVPVHVVSASPAPDIAFVARLGLAAAPADAPVRPLYLKAPDAKPLDRQGAVAAALA</sequence>
<dbReference type="GO" id="GO:0005829">
    <property type="term" value="C:cytosol"/>
    <property type="evidence" value="ECO:0007669"/>
    <property type="project" value="TreeGrafter"/>
</dbReference>
<dbReference type="SUPFAM" id="SSF53067">
    <property type="entry name" value="Actin-like ATPase domain"/>
    <property type="match status" value="2"/>
</dbReference>
<dbReference type="Gene3D" id="3.30.420.40">
    <property type="match status" value="2"/>
</dbReference>
<name>A0A6B8KB82_9HYPH</name>
<dbReference type="InterPro" id="IPR043129">
    <property type="entry name" value="ATPase_NBD"/>
</dbReference>
<accession>A0A6B8KB82</accession>
<dbReference type="EMBL" id="CP046052">
    <property type="protein sequence ID" value="QGM45396.1"/>
    <property type="molecule type" value="Genomic_DNA"/>
</dbReference>
<dbReference type="Pfam" id="PF00814">
    <property type="entry name" value="TsaD"/>
    <property type="match status" value="1"/>
</dbReference>
<dbReference type="AlphaFoldDB" id="A0A6B8KB82"/>
<dbReference type="InterPro" id="IPR022496">
    <property type="entry name" value="T6A_TsaB"/>
</dbReference>
<dbReference type="PANTHER" id="PTHR11735:SF11">
    <property type="entry name" value="TRNA THREONYLCARBAMOYLADENOSINE BIOSYNTHESIS PROTEIN TSAB"/>
    <property type="match status" value="1"/>
</dbReference>
<keyword evidence="2" id="KW-0808">Transferase</keyword>
<protein>
    <submittedName>
        <fullName evidence="2">tRNA (Adenosine(37)-N6)-threonylcarbamoyltransferase complex dimerization subunit type 1 TsaB</fullName>
    </submittedName>
</protein>
<evidence type="ECO:0000259" key="1">
    <source>
        <dbReference type="Pfam" id="PF00814"/>
    </source>
</evidence>
<dbReference type="GO" id="GO:0002949">
    <property type="term" value="P:tRNA threonylcarbamoyladenosine modification"/>
    <property type="evidence" value="ECO:0007669"/>
    <property type="project" value="InterPro"/>
</dbReference>
<reference evidence="2 3" key="1">
    <citation type="submission" date="2019-11" db="EMBL/GenBank/DDBJ databases">
        <title>The genome sequence of Methylocystis heyeri.</title>
        <authorList>
            <person name="Oshkin I.Y."/>
            <person name="Miroshnikov K."/>
            <person name="Dedysh S.N."/>
        </authorList>
    </citation>
    <scope>NUCLEOTIDE SEQUENCE [LARGE SCALE GENOMIC DNA]</scope>
    <source>
        <strain evidence="2 3">H2</strain>
    </source>
</reference>
<feature type="domain" description="Gcp-like" evidence="1">
    <location>
        <begin position="34"/>
        <end position="137"/>
    </location>
</feature>
<organism evidence="2 3">
    <name type="scientific">Methylocystis heyeri</name>
    <dbReference type="NCBI Taxonomy" id="391905"/>
    <lineage>
        <taxon>Bacteria</taxon>
        <taxon>Pseudomonadati</taxon>
        <taxon>Pseudomonadota</taxon>
        <taxon>Alphaproteobacteria</taxon>
        <taxon>Hyphomicrobiales</taxon>
        <taxon>Methylocystaceae</taxon>
        <taxon>Methylocystis</taxon>
    </lineage>
</organism>
<dbReference type="InterPro" id="IPR000905">
    <property type="entry name" value="Gcp-like_dom"/>
</dbReference>